<accession>A0A073IUJ6</accession>
<evidence type="ECO:0000256" key="3">
    <source>
        <dbReference type="SAM" id="SignalP"/>
    </source>
</evidence>
<dbReference type="GO" id="GO:0015562">
    <property type="term" value="F:efflux transmembrane transporter activity"/>
    <property type="evidence" value="ECO:0007669"/>
    <property type="project" value="TreeGrafter"/>
</dbReference>
<dbReference type="eggNOG" id="COG0845">
    <property type="taxonomic scope" value="Bacteria"/>
</dbReference>
<sequence>MRIFGQITIALSLLVVASVSDAQDTVPRLVKTMTVSSSVPEAERQFFGHVVAKETVDIAFQVGGQIVSLPITEGETIAAGDVIAVLDLEPFELALDQAQVQRTQSRRTFERLKKLQGGTVSKVSVDDAETQLELSELAVRDAERALRNAQLTAPFEALIASRNVANFTTINAGTPVVRLHDMSDLRIEIDVPEVLFQQAGKNPNITLSAKFPASDEMFPLQVREFNAETSEVGQTFQITLGMTPPEGLVVLPGSSVTVFATQNDLEPEKIIPHSAVVNAPNGTTEVMIFTSTGDDTGTVSAVPVEITPGNHGEVIVTSGLEDGIEFVASGANLLSDGDQVRRFTGFAN</sequence>
<dbReference type="Gene3D" id="2.40.50.100">
    <property type="match status" value="1"/>
</dbReference>
<comment type="caution">
    <text evidence="5">The sequence shown here is derived from an EMBL/GenBank/DDBJ whole genome shotgun (WGS) entry which is preliminary data.</text>
</comment>
<keyword evidence="2" id="KW-0175">Coiled coil</keyword>
<dbReference type="PANTHER" id="PTHR30469:SF20">
    <property type="entry name" value="EFFLUX RND TRANSPORTER PERIPLASMIC ADAPTOR SUBUNIT"/>
    <property type="match status" value="1"/>
</dbReference>
<reference evidence="5 6" key="1">
    <citation type="submission" date="2014-01" db="EMBL/GenBank/DDBJ databases">
        <title>Sulfitobacter donghicola JCM 14565 Genome Sequencing.</title>
        <authorList>
            <person name="Lai Q."/>
            <person name="Hong Z."/>
        </authorList>
    </citation>
    <scope>NUCLEOTIDE SEQUENCE [LARGE SCALE GENOMIC DNA]</scope>
    <source>
        <strain evidence="5 6">JCM 14565</strain>
    </source>
</reference>
<dbReference type="EMBL" id="JAMC01000004">
    <property type="protein sequence ID" value="KEJ89032.1"/>
    <property type="molecule type" value="Genomic_DNA"/>
</dbReference>
<evidence type="ECO:0000313" key="5">
    <source>
        <dbReference type="EMBL" id="KEJ89032.1"/>
    </source>
</evidence>
<organism evidence="5 6">
    <name type="scientific">Sulfitobacter donghicola DSW-25 = KCTC 12864 = JCM 14565</name>
    <dbReference type="NCBI Taxonomy" id="1300350"/>
    <lineage>
        <taxon>Bacteria</taxon>
        <taxon>Pseudomonadati</taxon>
        <taxon>Pseudomonadota</taxon>
        <taxon>Alphaproteobacteria</taxon>
        <taxon>Rhodobacterales</taxon>
        <taxon>Roseobacteraceae</taxon>
        <taxon>Sulfitobacter</taxon>
    </lineage>
</organism>
<dbReference type="Pfam" id="PF25917">
    <property type="entry name" value="BSH_RND"/>
    <property type="match status" value="1"/>
</dbReference>
<dbReference type="STRING" id="1300350.Z948_1115"/>
<dbReference type="Proteomes" id="UP000027734">
    <property type="component" value="Unassembled WGS sequence"/>
</dbReference>
<evidence type="ECO:0000256" key="1">
    <source>
        <dbReference type="ARBA" id="ARBA00009477"/>
    </source>
</evidence>
<dbReference type="PANTHER" id="PTHR30469">
    <property type="entry name" value="MULTIDRUG RESISTANCE PROTEIN MDTA"/>
    <property type="match status" value="1"/>
</dbReference>
<evidence type="ECO:0000313" key="6">
    <source>
        <dbReference type="Proteomes" id="UP000027734"/>
    </source>
</evidence>
<protein>
    <submittedName>
        <fullName evidence="5">Hemolysin D</fullName>
    </submittedName>
</protein>
<dbReference type="Gene3D" id="2.40.420.20">
    <property type="match status" value="1"/>
</dbReference>
<feature type="signal peptide" evidence="3">
    <location>
        <begin position="1"/>
        <end position="22"/>
    </location>
</feature>
<name>A0A073IUJ6_9RHOB</name>
<dbReference type="GO" id="GO:1990281">
    <property type="term" value="C:efflux pump complex"/>
    <property type="evidence" value="ECO:0007669"/>
    <property type="project" value="TreeGrafter"/>
</dbReference>
<feature type="domain" description="Multidrug resistance protein MdtA-like barrel-sandwich hybrid" evidence="4">
    <location>
        <begin position="54"/>
        <end position="174"/>
    </location>
</feature>
<gene>
    <name evidence="5" type="ORF">DSW25_12435</name>
</gene>
<keyword evidence="3" id="KW-0732">Signal</keyword>
<feature type="chain" id="PRO_5001691865" evidence="3">
    <location>
        <begin position="23"/>
        <end position="348"/>
    </location>
</feature>
<evidence type="ECO:0000259" key="4">
    <source>
        <dbReference type="Pfam" id="PF25917"/>
    </source>
</evidence>
<dbReference type="SUPFAM" id="SSF111369">
    <property type="entry name" value="HlyD-like secretion proteins"/>
    <property type="match status" value="1"/>
</dbReference>
<dbReference type="OrthoDB" id="9813967at2"/>
<dbReference type="AlphaFoldDB" id="A0A073IUJ6"/>
<evidence type="ECO:0000256" key="2">
    <source>
        <dbReference type="SAM" id="Coils"/>
    </source>
</evidence>
<dbReference type="NCBIfam" id="TIGR01730">
    <property type="entry name" value="RND_mfp"/>
    <property type="match status" value="1"/>
</dbReference>
<dbReference type="Gene3D" id="2.40.30.170">
    <property type="match status" value="1"/>
</dbReference>
<comment type="similarity">
    <text evidence="1">Belongs to the membrane fusion protein (MFP) (TC 8.A.1) family.</text>
</comment>
<proteinExistence type="inferred from homology"/>
<dbReference type="Gene3D" id="1.10.287.470">
    <property type="entry name" value="Helix hairpin bin"/>
    <property type="match status" value="1"/>
</dbReference>
<dbReference type="InterPro" id="IPR006143">
    <property type="entry name" value="RND_pump_MFP"/>
</dbReference>
<dbReference type="InterPro" id="IPR058625">
    <property type="entry name" value="MdtA-like_BSH"/>
</dbReference>
<keyword evidence="6" id="KW-1185">Reference proteome</keyword>
<feature type="coiled-coil region" evidence="2">
    <location>
        <begin position="125"/>
        <end position="152"/>
    </location>
</feature>